<dbReference type="PANTHER" id="PTHR32071:SF117">
    <property type="entry name" value="PTS-DEPENDENT DIHYDROXYACETONE KINASE OPERON REGULATORY PROTEIN-RELATED"/>
    <property type="match status" value="1"/>
</dbReference>
<dbReference type="Pfam" id="PF00158">
    <property type="entry name" value="Sigma54_activat"/>
    <property type="match status" value="1"/>
</dbReference>
<accession>A0ABW7IJE9</accession>
<dbReference type="Proteomes" id="UP001607125">
    <property type="component" value="Unassembled WGS sequence"/>
</dbReference>
<dbReference type="InterPro" id="IPR003593">
    <property type="entry name" value="AAA+_ATPase"/>
</dbReference>
<dbReference type="Gene3D" id="3.30.450.40">
    <property type="match status" value="1"/>
</dbReference>
<proteinExistence type="predicted"/>
<dbReference type="SMART" id="SM00382">
    <property type="entry name" value="AAA"/>
    <property type="match status" value="1"/>
</dbReference>
<dbReference type="InterPro" id="IPR035965">
    <property type="entry name" value="PAS-like_dom_sf"/>
</dbReference>
<dbReference type="InterPro" id="IPR025943">
    <property type="entry name" value="Sigma_54_int_dom_ATP-bd_2"/>
</dbReference>
<dbReference type="InterPro" id="IPR002078">
    <property type="entry name" value="Sigma_54_int"/>
</dbReference>
<evidence type="ECO:0000256" key="2">
    <source>
        <dbReference type="ARBA" id="ARBA00022840"/>
    </source>
</evidence>
<dbReference type="GO" id="GO:0016301">
    <property type="term" value="F:kinase activity"/>
    <property type="evidence" value="ECO:0007669"/>
    <property type="project" value="UniProtKB-KW"/>
</dbReference>
<dbReference type="InterPro" id="IPR009057">
    <property type="entry name" value="Homeodomain-like_sf"/>
</dbReference>
<gene>
    <name evidence="7" type="primary">dhaR</name>
    <name evidence="7" type="ORF">ACGRH2_15090</name>
</gene>
<reference evidence="7 8" key="1">
    <citation type="submission" date="2024-10" db="EMBL/GenBank/DDBJ databases">
        <authorList>
            <person name="Yibar A."/>
            <person name="Saticioglu I.B."/>
            <person name="Duman M."/>
            <person name="Ajmi N."/>
            <person name="Gurler F."/>
            <person name="Ay H."/>
            <person name="Onuk E."/>
            <person name="Guler S."/>
            <person name="Romalde J.L."/>
        </authorList>
    </citation>
    <scope>NUCLEOTIDE SEQUENCE [LARGE SCALE GENOMIC DNA]</scope>
    <source>
        <strain evidence="7 8">1-TCBS-B</strain>
    </source>
</reference>
<comment type="caution">
    <text evidence="7">The sequence shown here is derived from an EMBL/GenBank/DDBJ whole genome shotgun (WGS) entry which is preliminary data.</text>
</comment>
<dbReference type="SUPFAM" id="SSF52540">
    <property type="entry name" value="P-loop containing nucleoside triphosphate hydrolases"/>
    <property type="match status" value="1"/>
</dbReference>
<dbReference type="EMBL" id="JBIHSF010000008">
    <property type="protein sequence ID" value="MFH0261731.1"/>
    <property type="molecule type" value="Genomic_DNA"/>
</dbReference>
<dbReference type="PROSITE" id="PS50045">
    <property type="entry name" value="SIGMA54_INTERACT_4"/>
    <property type="match status" value="1"/>
</dbReference>
<keyword evidence="8" id="KW-1185">Reference proteome</keyword>
<protein>
    <submittedName>
        <fullName evidence="7">Dihydroxyacetone kinase operon transcriptional regulator DhaR</fullName>
    </submittedName>
</protein>
<evidence type="ECO:0000256" key="5">
    <source>
        <dbReference type="ARBA" id="ARBA00023163"/>
    </source>
</evidence>
<evidence type="ECO:0000313" key="7">
    <source>
        <dbReference type="EMBL" id="MFH0261731.1"/>
    </source>
</evidence>
<evidence type="ECO:0000313" key="8">
    <source>
        <dbReference type="Proteomes" id="UP001607125"/>
    </source>
</evidence>
<dbReference type="Pfam" id="PF25601">
    <property type="entry name" value="AAA_lid_14"/>
    <property type="match status" value="1"/>
</dbReference>
<dbReference type="PANTHER" id="PTHR32071">
    <property type="entry name" value="TRANSCRIPTIONAL REGULATORY PROTEIN"/>
    <property type="match status" value="1"/>
</dbReference>
<dbReference type="InterPro" id="IPR027417">
    <property type="entry name" value="P-loop_NTPase"/>
</dbReference>
<dbReference type="Pfam" id="PF02954">
    <property type="entry name" value="HTH_8"/>
    <property type="match status" value="1"/>
</dbReference>
<keyword evidence="1" id="KW-0547">Nucleotide-binding</keyword>
<evidence type="ECO:0000256" key="3">
    <source>
        <dbReference type="ARBA" id="ARBA00023015"/>
    </source>
</evidence>
<evidence type="ECO:0000256" key="4">
    <source>
        <dbReference type="ARBA" id="ARBA00023125"/>
    </source>
</evidence>
<dbReference type="SUPFAM" id="SSF46689">
    <property type="entry name" value="Homeodomain-like"/>
    <property type="match status" value="1"/>
</dbReference>
<keyword evidence="7" id="KW-0418">Kinase</keyword>
<keyword evidence="4" id="KW-0238">DNA-binding</keyword>
<keyword evidence="3" id="KW-0805">Transcription regulation</keyword>
<keyword evidence="7" id="KW-0808">Transferase</keyword>
<dbReference type="InterPro" id="IPR058031">
    <property type="entry name" value="AAA_lid_NorR"/>
</dbReference>
<evidence type="ECO:0000256" key="1">
    <source>
        <dbReference type="ARBA" id="ARBA00022741"/>
    </source>
</evidence>
<sequence>MLAIEDKKKRWVFYQKHHWVSPDFSLTPILDSWERCSKRCNPYDWSKPHMASGYTLRSLLNRSDTLITSAITVVEDTYDSMKNMQVVLLVTDDNGCILLSLGNKELSEELGQLRIKDGSFLNEGVIGTNAVSVVLETHLASEVIGADHFNQHLHNYSMSAAPVFDTFGRLRGTFSVLTRAEAHSELINVIVSSCSKEIASQLHINMEQEQSNKMSCTYNATLECMDDGLVAWNKDHHILKTNRQAEEILNIRAISVLDCDVFNIINFPPSLRESILNHELIRRKQTTVEVNNSFIEVIVTIRPLSDGGSLLFIHPIDKIRELAQQQVGSSARYTFSNLISESKKMKNTIRLAKRAVNSRSPVLISGEVGVGKSDLAMAMHNESPNRNGPFITMNCRTLNTQHAIQEILGHDDEGNGGQPSKFELAHGGTLFLEKIEQLDPELQGNLLKLLKTGLVSRYNSQRLIPVKFQLICSTSSDVFEYVTQGSFGRQLYYEISANEIQIPPLRKRQEDIEYAVISLINAYKKRHDIGVSIERVALDALINFRWSGNNSELKNKMERILLNRKGDLISMSDIPEDIKQSNEIDDIRHEVEILSLEEIEKEAILHTWKIHNGKVIKIAKALKISRATLWRKMKKYGLDSSIL</sequence>
<feature type="domain" description="Sigma-54 factor interaction" evidence="6">
    <location>
        <begin position="338"/>
        <end position="562"/>
    </location>
</feature>
<keyword evidence="2" id="KW-0067">ATP-binding</keyword>
<dbReference type="Gene3D" id="3.40.50.300">
    <property type="entry name" value="P-loop containing nucleotide triphosphate hydrolases"/>
    <property type="match status" value="1"/>
</dbReference>
<dbReference type="InterPro" id="IPR002197">
    <property type="entry name" value="HTH_Fis"/>
</dbReference>
<dbReference type="InterPro" id="IPR013767">
    <property type="entry name" value="PAS_fold"/>
</dbReference>
<keyword evidence="5" id="KW-0804">Transcription</keyword>
<dbReference type="Pfam" id="PF00989">
    <property type="entry name" value="PAS"/>
    <property type="match status" value="1"/>
</dbReference>
<dbReference type="InterPro" id="IPR029016">
    <property type="entry name" value="GAF-like_dom_sf"/>
</dbReference>
<evidence type="ECO:0000259" key="6">
    <source>
        <dbReference type="PROSITE" id="PS50045"/>
    </source>
</evidence>
<dbReference type="Gene3D" id="3.30.450.20">
    <property type="entry name" value="PAS domain"/>
    <property type="match status" value="1"/>
</dbReference>
<dbReference type="NCBIfam" id="NF008485">
    <property type="entry name" value="PRK11388.1"/>
    <property type="match status" value="1"/>
</dbReference>
<dbReference type="SUPFAM" id="SSF55785">
    <property type="entry name" value="PYP-like sensor domain (PAS domain)"/>
    <property type="match status" value="1"/>
</dbReference>
<dbReference type="Gene3D" id="1.10.10.60">
    <property type="entry name" value="Homeodomain-like"/>
    <property type="match status" value="1"/>
</dbReference>
<dbReference type="CDD" id="cd00009">
    <property type="entry name" value="AAA"/>
    <property type="match status" value="1"/>
</dbReference>
<name>A0ABW7IJE9_9VIBR</name>
<organism evidence="7 8">
    <name type="scientific">Vibrio barjaei</name>
    <dbReference type="NCBI Taxonomy" id="1676683"/>
    <lineage>
        <taxon>Bacteria</taxon>
        <taxon>Pseudomonadati</taxon>
        <taxon>Pseudomonadota</taxon>
        <taxon>Gammaproteobacteria</taxon>
        <taxon>Vibrionales</taxon>
        <taxon>Vibrionaceae</taxon>
        <taxon>Vibrio</taxon>
    </lineage>
</organism>
<dbReference type="PROSITE" id="PS00676">
    <property type="entry name" value="SIGMA54_INTERACT_2"/>
    <property type="match status" value="1"/>
</dbReference>
<dbReference type="Gene3D" id="1.10.8.60">
    <property type="match status" value="1"/>
</dbReference>
<dbReference type="RefSeq" id="WP_394629447.1">
    <property type="nucleotide sequence ID" value="NZ_JBIHSF010000008.1"/>
</dbReference>